<feature type="compositionally biased region" description="Low complexity" evidence="3">
    <location>
        <begin position="736"/>
        <end position="756"/>
    </location>
</feature>
<feature type="region of interest" description="Disordered" evidence="3">
    <location>
        <begin position="221"/>
        <end position="240"/>
    </location>
</feature>
<feature type="region of interest" description="Disordered" evidence="3">
    <location>
        <begin position="794"/>
        <end position="813"/>
    </location>
</feature>
<accession>A0A2P7YDL1</accession>
<evidence type="ECO:0000313" key="6">
    <source>
        <dbReference type="Proteomes" id="UP000243723"/>
    </source>
</evidence>
<dbReference type="GO" id="GO:0000976">
    <property type="term" value="F:transcription cis-regulatory region binding"/>
    <property type="evidence" value="ECO:0007669"/>
    <property type="project" value="TreeGrafter"/>
</dbReference>
<dbReference type="PANTHER" id="PTHR37534">
    <property type="entry name" value="TRANSCRIPTIONAL ACTIVATOR PROTEIN UGA3"/>
    <property type="match status" value="1"/>
</dbReference>
<dbReference type="AlphaFoldDB" id="A0A2P7YDL1"/>
<dbReference type="CDD" id="cd00067">
    <property type="entry name" value="GAL4"/>
    <property type="match status" value="1"/>
</dbReference>
<dbReference type="Gene3D" id="4.10.240.10">
    <property type="entry name" value="Zn(2)-C6 fungal-type DNA-binding domain"/>
    <property type="match status" value="1"/>
</dbReference>
<feature type="region of interest" description="Disordered" evidence="3">
    <location>
        <begin position="725"/>
        <end position="788"/>
    </location>
</feature>
<dbReference type="InterPro" id="IPR001138">
    <property type="entry name" value="Zn2Cys6_DnaBD"/>
</dbReference>
<dbReference type="GO" id="GO:0005634">
    <property type="term" value="C:nucleus"/>
    <property type="evidence" value="ECO:0007669"/>
    <property type="project" value="UniProtKB-SubCell"/>
</dbReference>
<feature type="domain" description="Zn(2)-C6 fungal-type" evidence="4">
    <location>
        <begin position="41"/>
        <end position="69"/>
    </location>
</feature>
<feature type="compositionally biased region" description="Polar residues" evidence="3">
    <location>
        <begin position="1"/>
        <end position="13"/>
    </location>
</feature>
<evidence type="ECO:0000313" key="5">
    <source>
        <dbReference type="EMBL" id="PSK34037.1"/>
    </source>
</evidence>
<dbReference type="InterPro" id="IPR036864">
    <property type="entry name" value="Zn2-C6_fun-type_DNA-bd_sf"/>
</dbReference>
<dbReference type="GO" id="GO:0045944">
    <property type="term" value="P:positive regulation of transcription by RNA polymerase II"/>
    <property type="evidence" value="ECO:0007669"/>
    <property type="project" value="TreeGrafter"/>
</dbReference>
<feature type="compositionally biased region" description="Polar residues" evidence="3">
    <location>
        <begin position="253"/>
        <end position="272"/>
    </location>
</feature>
<protein>
    <recommendedName>
        <fullName evidence="4">Zn(2)-C6 fungal-type domain-containing protein</fullName>
    </recommendedName>
</protein>
<dbReference type="InterPro" id="IPR021858">
    <property type="entry name" value="Fun_TF"/>
</dbReference>
<dbReference type="Pfam" id="PF11951">
    <property type="entry name" value="Fungal_trans_2"/>
    <property type="match status" value="1"/>
</dbReference>
<dbReference type="SMART" id="SM00066">
    <property type="entry name" value="GAL4"/>
    <property type="match status" value="1"/>
</dbReference>
<keyword evidence="2" id="KW-0539">Nucleus</keyword>
<dbReference type="EMBL" id="NHZQ01000447">
    <property type="protein sequence ID" value="PSK34037.1"/>
    <property type="molecule type" value="Genomic_DNA"/>
</dbReference>
<evidence type="ECO:0000259" key="4">
    <source>
        <dbReference type="PROSITE" id="PS50048"/>
    </source>
</evidence>
<dbReference type="SUPFAM" id="SSF57701">
    <property type="entry name" value="Zn2/Cys6 DNA-binding domain"/>
    <property type="match status" value="1"/>
</dbReference>
<evidence type="ECO:0000256" key="2">
    <source>
        <dbReference type="ARBA" id="ARBA00023242"/>
    </source>
</evidence>
<dbReference type="Proteomes" id="UP000243723">
    <property type="component" value="Unassembled WGS sequence"/>
</dbReference>
<dbReference type="STRING" id="40998.A0A2P7YDL1"/>
<dbReference type="OrthoDB" id="5391043at2759"/>
<feature type="compositionally biased region" description="Polar residues" evidence="3">
    <location>
        <begin position="763"/>
        <end position="777"/>
    </location>
</feature>
<keyword evidence="6" id="KW-1185">Reference proteome</keyword>
<proteinExistence type="predicted"/>
<evidence type="ECO:0000256" key="1">
    <source>
        <dbReference type="ARBA" id="ARBA00004123"/>
    </source>
</evidence>
<name>A0A2P7YDL1_9PEZI</name>
<dbReference type="GO" id="GO:0000981">
    <property type="term" value="F:DNA-binding transcription factor activity, RNA polymerase II-specific"/>
    <property type="evidence" value="ECO:0007669"/>
    <property type="project" value="InterPro"/>
</dbReference>
<dbReference type="PROSITE" id="PS00463">
    <property type="entry name" value="ZN2_CY6_FUNGAL_1"/>
    <property type="match status" value="1"/>
</dbReference>
<feature type="region of interest" description="Disordered" evidence="3">
    <location>
        <begin position="253"/>
        <end position="299"/>
    </location>
</feature>
<dbReference type="PROSITE" id="PS50048">
    <property type="entry name" value="ZN2_CY6_FUNGAL_2"/>
    <property type="match status" value="1"/>
</dbReference>
<dbReference type="GO" id="GO:0008270">
    <property type="term" value="F:zinc ion binding"/>
    <property type="evidence" value="ECO:0007669"/>
    <property type="project" value="InterPro"/>
</dbReference>
<gene>
    <name evidence="5" type="ORF">B9Z65_8363</name>
</gene>
<feature type="region of interest" description="Disordered" evidence="3">
    <location>
        <begin position="1"/>
        <end position="22"/>
    </location>
</feature>
<comment type="subcellular location">
    <subcellularLocation>
        <location evidence="1">Nucleus</location>
    </subcellularLocation>
</comment>
<dbReference type="Pfam" id="PF00172">
    <property type="entry name" value="Zn_clus"/>
    <property type="match status" value="1"/>
</dbReference>
<dbReference type="CDD" id="cd12148">
    <property type="entry name" value="fungal_TF_MHR"/>
    <property type="match status" value="1"/>
</dbReference>
<comment type="caution">
    <text evidence="5">The sequence shown here is derived from an EMBL/GenBank/DDBJ whole genome shotgun (WGS) entry which is preliminary data.</text>
</comment>
<dbReference type="PANTHER" id="PTHR37534:SF23">
    <property type="entry name" value="ZN(II)2CYS6 TRANSCRIPTION FACTOR (EUROFUNG)"/>
    <property type="match status" value="1"/>
</dbReference>
<organism evidence="5 6">
    <name type="scientific">Elsinoe australis</name>
    <dbReference type="NCBI Taxonomy" id="40998"/>
    <lineage>
        <taxon>Eukaryota</taxon>
        <taxon>Fungi</taxon>
        <taxon>Dikarya</taxon>
        <taxon>Ascomycota</taxon>
        <taxon>Pezizomycotina</taxon>
        <taxon>Dothideomycetes</taxon>
        <taxon>Dothideomycetidae</taxon>
        <taxon>Myriangiales</taxon>
        <taxon>Elsinoaceae</taxon>
        <taxon>Elsinoe</taxon>
    </lineage>
</organism>
<sequence>MATEVNPGNGQMDTNHDHEPINGEDAEAARARMLRKRTKTGCLTCRKRRIKCGEERPICKNCIKSKRHCDGYNQRVVFKPQTVDFRPFQNGAASITFPAATMGMDINFGPGYPYQMDPYQATGPVRPRPIVPMTPSDAYSYSVPYTAPAYQAPWHGGHPLENPDHQAQVMRQLAMAQAAQQTQQVYPQFPQQVPLGIVPSPHTSQSFSMPSVPNGMTTMPPAPAVTANGQWQHAQADPMRQASIATAASVPSLTMSSLESTPNWNTTTSNGQPPTPHTAPLLNNPWSSGNFPSQVPVSSPQPFISTDGRLADSPQHQFHVSGLSPTVVLEQAAVEYHDDDYYDVQPVEEPNEIIRSSPEPAQKEALALDHIVKLGDLQISHGLRSNYGYSEGILDNYRPEMAANPLKNPATARVFAHFVQVTGMTISAQTRRPLPPGVQKNRADVPFFEAGVWTHTMPMAALHDQGLLQAMLALSSLHIAKLTNASTTPSYKHYAYALKAVHHSVGHPSKRHNVETFAASILLAVYELWCAEHVKWSSHLAGAGQLLVETDFAGMHKKIRKLKLEEAAERRQGYPTFRHAQSQGDIPQYLKTKARQYKDLKQIPDIDSHYVSLMAGRVVNYDDYGHIMSDESESHDKHANLDIPRFEILKDLFWGFAKHDMIGSVISGNPLLLSYSRWTDCPPRAPINAQPGVIFGAYDHLILLCGRIADFSVRDRKRKLRAMQLNGGAWRPPPGMQMGPPGSSPSGSSGAASRGPPRGPPSNASAHSPQTQGNTPSPQLPPYFGMAPPGPTASMPHQYWSGGSGPSPMMSPEHEQMLDFSTATAEAISDWDDILAALNALVSMLGDWYQPLESEYHPAPNTPFGPGIIYKSLDVGCLWGFVNFAYILAHRSHPHMPPYSHMAAAIASSRTKQYANNIGRLAAGIMPPNNGRPITPFMGAAMCDLCLPLFFTGVQLVDPHQRDWVITALFDIERRCAYETAGTIAHGCQTAWHKAGKAGRGPPYTHRYNTKAADERQNGTWEKIDPNVEPDQEDVTDRRFVHTKPAARLHWAMGILGTQEDERL</sequence>
<reference evidence="5 6" key="1">
    <citation type="submission" date="2017-05" db="EMBL/GenBank/DDBJ databases">
        <title>Draft genome sequence of Elsinoe australis.</title>
        <authorList>
            <person name="Cheng Q."/>
        </authorList>
    </citation>
    <scope>NUCLEOTIDE SEQUENCE [LARGE SCALE GENOMIC DNA]</scope>
    <source>
        <strain evidence="5 6">NL1</strain>
    </source>
</reference>
<evidence type="ECO:0000256" key="3">
    <source>
        <dbReference type="SAM" id="MobiDB-lite"/>
    </source>
</evidence>